<dbReference type="SUPFAM" id="SSF55729">
    <property type="entry name" value="Acyl-CoA N-acyltransferases (Nat)"/>
    <property type="match status" value="1"/>
</dbReference>
<name>A0ABQ1JLE1_9FLAO</name>
<gene>
    <name evidence="2" type="ORF">GCM10007424_07410</name>
</gene>
<dbReference type="InterPro" id="IPR031165">
    <property type="entry name" value="GNAT_YJDJ"/>
</dbReference>
<dbReference type="PANTHER" id="PTHR31435">
    <property type="entry name" value="PROTEIN NATD1"/>
    <property type="match status" value="1"/>
</dbReference>
<organism evidence="2 3">
    <name type="scientific">Flavobacterium suaedae</name>
    <dbReference type="NCBI Taxonomy" id="1767027"/>
    <lineage>
        <taxon>Bacteria</taxon>
        <taxon>Pseudomonadati</taxon>
        <taxon>Bacteroidota</taxon>
        <taxon>Flavobacteriia</taxon>
        <taxon>Flavobacteriales</taxon>
        <taxon>Flavobacteriaceae</taxon>
        <taxon>Flavobacterium</taxon>
    </lineage>
</organism>
<evidence type="ECO:0000313" key="3">
    <source>
        <dbReference type="Proteomes" id="UP000615760"/>
    </source>
</evidence>
<evidence type="ECO:0000313" key="2">
    <source>
        <dbReference type="EMBL" id="GGB69984.1"/>
    </source>
</evidence>
<comment type="caution">
    <text evidence="2">The sequence shown here is derived from an EMBL/GenBank/DDBJ whole genome shotgun (WGS) entry which is preliminary data.</text>
</comment>
<evidence type="ECO:0000259" key="1">
    <source>
        <dbReference type="PROSITE" id="PS51729"/>
    </source>
</evidence>
<dbReference type="InterPro" id="IPR045057">
    <property type="entry name" value="Gcn5-rel_NAT"/>
</dbReference>
<accession>A0ABQ1JLE1</accession>
<dbReference type="Pfam" id="PF14542">
    <property type="entry name" value="Acetyltransf_CG"/>
    <property type="match status" value="1"/>
</dbReference>
<dbReference type="Gene3D" id="3.40.630.30">
    <property type="match status" value="1"/>
</dbReference>
<feature type="domain" description="N-acetyltransferase" evidence="1">
    <location>
        <begin position="8"/>
        <end position="93"/>
    </location>
</feature>
<keyword evidence="3" id="KW-1185">Reference proteome</keyword>
<reference evidence="3" key="1">
    <citation type="journal article" date="2019" name="Int. J. Syst. Evol. Microbiol.">
        <title>The Global Catalogue of Microorganisms (GCM) 10K type strain sequencing project: providing services to taxonomists for standard genome sequencing and annotation.</title>
        <authorList>
            <consortium name="The Broad Institute Genomics Platform"/>
            <consortium name="The Broad Institute Genome Sequencing Center for Infectious Disease"/>
            <person name="Wu L."/>
            <person name="Ma J."/>
        </authorList>
    </citation>
    <scope>NUCLEOTIDE SEQUENCE [LARGE SCALE GENOMIC DNA]</scope>
    <source>
        <strain evidence="3">CGMCC 1.15461</strain>
    </source>
</reference>
<sequence>MSTEGRFKVNTAENQYEYHVGEHMAFLEYIKEPNKIFFVHTEAPEELQGTDAAAKLVESALQHAKDNNLAVVPSCTYVANYINKHPEWYSVLSEGYQM</sequence>
<dbReference type="RefSeq" id="WP_188619904.1">
    <property type="nucleotide sequence ID" value="NZ_BMJE01000002.1"/>
</dbReference>
<protein>
    <submittedName>
        <fullName evidence="2">N-acetyltransferase</fullName>
    </submittedName>
</protein>
<dbReference type="EMBL" id="BMJE01000002">
    <property type="protein sequence ID" value="GGB69984.1"/>
    <property type="molecule type" value="Genomic_DNA"/>
</dbReference>
<dbReference type="PROSITE" id="PS51729">
    <property type="entry name" value="GNAT_YJDJ"/>
    <property type="match status" value="1"/>
</dbReference>
<dbReference type="PANTHER" id="PTHR31435:SF10">
    <property type="entry name" value="BSR4717 PROTEIN"/>
    <property type="match status" value="1"/>
</dbReference>
<dbReference type="Proteomes" id="UP000615760">
    <property type="component" value="Unassembled WGS sequence"/>
</dbReference>
<proteinExistence type="predicted"/>
<dbReference type="InterPro" id="IPR016181">
    <property type="entry name" value="Acyl_CoA_acyltransferase"/>
</dbReference>